<dbReference type="EMBL" id="KI289869">
    <property type="protein sequence ID" value="ESA07830.1"/>
    <property type="molecule type" value="Genomic_DNA"/>
</dbReference>
<dbReference type="HOGENOM" id="CLU_2016431_0_0_1"/>
<organism evidence="1">
    <name type="scientific">Rhizophagus irregularis (strain DAOM 181602 / DAOM 197198 / MUCL 43194)</name>
    <name type="common">Arbuscular mycorrhizal fungus</name>
    <name type="synonym">Glomus intraradices</name>
    <dbReference type="NCBI Taxonomy" id="747089"/>
    <lineage>
        <taxon>Eukaryota</taxon>
        <taxon>Fungi</taxon>
        <taxon>Fungi incertae sedis</taxon>
        <taxon>Mucoromycota</taxon>
        <taxon>Glomeromycotina</taxon>
        <taxon>Glomeromycetes</taxon>
        <taxon>Glomerales</taxon>
        <taxon>Glomeraceae</taxon>
        <taxon>Rhizophagus</taxon>
    </lineage>
</organism>
<name>U9TI55_RHIID</name>
<proteinExistence type="predicted"/>
<gene>
    <name evidence="1" type="ORF">GLOINDRAFT_98584</name>
</gene>
<reference evidence="1" key="1">
    <citation type="submission" date="2013-07" db="EMBL/GenBank/DDBJ databases">
        <title>The genome of an arbuscular mycorrhizal fungus provides insights into the evolution of the oldest plant symbiosis.</title>
        <authorList>
            <consortium name="DOE Joint Genome Institute"/>
            <person name="Tisserant E."/>
            <person name="Malbreil M."/>
            <person name="Kuo A."/>
            <person name="Kohler A."/>
            <person name="Symeonidi A."/>
            <person name="Balestrini R."/>
            <person name="Charron P."/>
            <person name="Duensing N."/>
            <person name="Frei-dit-Frey N."/>
            <person name="Gianinazzi-Pearson V."/>
            <person name="Gilbert B."/>
            <person name="Handa Y."/>
            <person name="Hijri M."/>
            <person name="Kaul R."/>
            <person name="Kawaguchi M."/>
            <person name="Krajinski F."/>
            <person name="Lammers P."/>
            <person name="Lapierre D."/>
            <person name="Masclaux F.G."/>
            <person name="Murat C."/>
            <person name="Morin E."/>
            <person name="Ndikumana S."/>
            <person name="Pagni M."/>
            <person name="Petitpierre D."/>
            <person name="Requena N."/>
            <person name="Rosikiewicz P."/>
            <person name="Riley R."/>
            <person name="Saito K."/>
            <person name="San Clemente H."/>
            <person name="Shapiro H."/>
            <person name="van Tuinen D."/>
            <person name="Becard G."/>
            <person name="Bonfante P."/>
            <person name="Paszkowski U."/>
            <person name="Shachar-Hill Y."/>
            <person name="Young J.P."/>
            <person name="Sanders I.R."/>
            <person name="Henrissat B."/>
            <person name="Rensing S.A."/>
            <person name="Grigoriev I.V."/>
            <person name="Corradi N."/>
            <person name="Roux C."/>
            <person name="Martin F."/>
        </authorList>
    </citation>
    <scope>NUCLEOTIDE SEQUENCE</scope>
    <source>
        <strain evidence="1">DAOM 197198</strain>
    </source>
</reference>
<sequence length="123" mass="13816">MWYVVMLEYLGRISIDQIILVKFSEHSFLSSAFLISPVLGLRSTDADGCNFPSITTAKCHVHMILMPNTALFFLSCKNCNIIYQNFNIQYICNVTYLDGGNLTFLEMIIIKSRECGSEAGDTA</sequence>
<evidence type="ECO:0000313" key="1">
    <source>
        <dbReference type="EMBL" id="ESA07830.1"/>
    </source>
</evidence>
<accession>U9TI55</accession>
<protein>
    <submittedName>
        <fullName evidence="1">Uncharacterized protein</fullName>
    </submittedName>
</protein>
<dbReference type="AlphaFoldDB" id="U9TI55"/>